<dbReference type="CDD" id="cd06582">
    <property type="entry name" value="TM_PBP1_LivH_like"/>
    <property type="match status" value="1"/>
</dbReference>
<feature type="transmembrane region" description="Helical" evidence="10">
    <location>
        <begin position="176"/>
        <end position="194"/>
    </location>
</feature>
<keyword evidence="8 10" id="KW-0472">Membrane</keyword>
<evidence type="ECO:0000256" key="9">
    <source>
        <dbReference type="ARBA" id="ARBA00037998"/>
    </source>
</evidence>
<dbReference type="InterPro" id="IPR052157">
    <property type="entry name" value="BCAA_transport_permease"/>
</dbReference>
<evidence type="ECO:0000256" key="7">
    <source>
        <dbReference type="ARBA" id="ARBA00022989"/>
    </source>
</evidence>
<accession>A0A3D9T4Z9</accession>
<evidence type="ECO:0000313" key="11">
    <source>
        <dbReference type="EMBL" id="REE99774.1"/>
    </source>
</evidence>
<evidence type="ECO:0000256" key="8">
    <source>
        <dbReference type="ARBA" id="ARBA00023136"/>
    </source>
</evidence>
<dbReference type="AlphaFoldDB" id="A0A3D9T4Z9"/>
<feature type="transmembrane region" description="Helical" evidence="10">
    <location>
        <begin position="301"/>
        <end position="320"/>
    </location>
</feature>
<comment type="similarity">
    <text evidence="9">Belongs to the binding-protein-dependent transport system permease family. LivHM subfamily.</text>
</comment>
<dbReference type="GO" id="GO:0042941">
    <property type="term" value="P:D-alanine transmembrane transport"/>
    <property type="evidence" value="ECO:0007669"/>
    <property type="project" value="TreeGrafter"/>
</dbReference>
<dbReference type="GO" id="GO:0015808">
    <property type="term" value="P:L-alanine transport"/>
    <property type="evidence" value="ECO:0007669"/>
    <property type="project" value="TreeGrafter"/>
</dbReference>
<feature type="transmembrane region" description="Helical" evidence="10">
    <location>
        <begin position="20"/>
        <end position="41"/>
    </location>
</feature>
<evidence type="ECO:0000256" key="2">
    <source>
        <dbReference type="ARBA" id="ARBA00022448"/>
    </source>
</evidence>
<dbReference type="EMBL" id="QTTT01000001">
    <property type="protein sequence ID" value="REE99774.1"/>
    <property type="molecule type" value="Genomic_DNA"/>
</dbReference>
<dbReference type="InterPro" id="IPR001851">
    <property type="entry name" value="ABC_transp_permease"/>
</dbReference>
<gene>
    <name evidence="11" type="ORF">DFJ69_5291</name>
</gene>
<feature type="transmembrane region" description="Helical" evidence="10">
    <location>
        <begin position="53"/>
        <end position="73"/>
    </location>
</feature>
<keyword evidence="4" id="KW-0997">Cell inner membrane</keyword>
<dbReference type="Pfam" id="PF02653">
    <property type="entry name" value="BPD_transp_2"/>
    <property type="match status" value="1"/>
</dbReference>
<dbReference type="GO" id="GO:1903806">
    <property type="term" value="P:L-isoleucine import across plasma membrane"/>
    <property type="evidence" value="ECO:0007669"/>
    <property type="project" value="TreeGrafter"/>
</dbReference>
<evidence type="ECO:0000256" key="6">
    <source>
        <dbReference type="ARBA" id="ARBA00022970"/>
    </source>
</evidence>
<evidence type="ECO:0000256" key="1">
    <source>
        <dbReference type="ARBA" id="ARBA00004651"/>
    </source>
</evidence>
<organism evidence="11 12">
    <name type="scientific">Thermomonospora umbrina</name>
    <dbReference type="NCBI Taxonomy" id="111806"/>
    <lineage>
        <taxon>Bacteria</taxon>
        <taxon>Bacillati</taxon>
        <taxon>Actinomycetota</taxon>
        <taxon>Actinomycetes</taxon>
        <taxon>Streptosporangiales</taxon>
        <taxon>Thermomonosporaceae</taxon>
        <taxon>Thermomonospora</taxon>
    </lineage>
</organism>
<evidence type="ECO:0000256" key="4">
    <source>
        <dbReference type="ARBA" id="ARBA00022519"/>
    </source>
</evidence>
<sequence>MKAIPTLLNDFITQFPQSTVGGLTVGAIYALIALGYTMVYGVLRLINFAHSEIFMIGTFGALFVVTQVVGVTAPLSGLALVGMLLLLLTVAMAASGGAAVALEYIAYRPLRRRGATRLAALISAIGASFFLQELFALQVIPPLFDRPEGRNQLGVPRIVEKDTLFTIGDAAVRTDHVIVIVAAVAMMIALDQFVSRTKIGRGIRATAQDPETAVLMGVNIDTIVRTTFLLGGAMAGVAATLYIVEFEITQYNIGFILGIKAFTAAVLGGIGNLRGALLGGFALGLIENWGAIFFGSDWKDVIAFTVLVIILMFRPTGILGESLQQARA</sequence>
<feature type="transmembrane region" description="Helical" evidence="10">
    <location>
        <begin position="118"/>
        <end position="140"/>
    </location>
</feature>
<evidence type="ECO:0000256" key="3">
    <source>
        <dbReference type="ARBA" id="ARBA00022475"/>
    </source>
</evidence>
<comment type="caution">
    <text evidence="11">The sequence shown here is derived from an EMBL/GenBank/DDBJ whole genome shotgun (WGS) entry which is preliminary data.</text>
</comment>
<keyword evidence="12" id="KW-1185">Reference proteome</keyword>
<keyword evidence="6" id="KW-0029">Amino-acid transport</keyword>
<feature type="transmembrane region" description="Helical" evidence="10">
    <location>
        <begin position="250"/>
        <end position="270"/>
    </location>
</feature>
<feature type="transmembrane region" description="Helical" evidence="10">
    <location>
        <begin position="277"/>
        <end position="295"/>
    </location>
</feature>
<evidence type="ECO:0000313" key="12">
    <source>
        <dbReference type="Proteomes" id="UP000256661"/>
    </source>
</evidence>
<evidence type="ECO:0000256" key="10">
    <source>
        <dbReference type="SAM" id="Phobius"/>
    </source>
</evidence>
<dbReference type="GO" id="GO:0005304">
    <property type="term" value="F:L-valine transmembrane transporter activity"/>
    <property type="evidence" value="ECO:0007669"/>
    <property type="project" value="TreeGrafter"/>
</dbReference>
<reference evidence="11 12" key="1">
    <citation type="submission" date="2018-08" db="EMBL/GenBank/DDBJ databases">
        <title>Sequencing the genomes of 1000 actinobacteria strains.</title>
        <authorList>
            <person name="Klenk H.-P."/>
        </authorList>
    </citation>
    <scope>NUCLEOTIDE SEQUENCE [LARGE SCALE GENOMIC DNA]</scope>
    <source>
        <strain evidence="11 12">DSM 43927</strain>
    </source>
</reference>
<feature type="transmembrane region" description="Helical" evidence="10">
    <location>
        <begin position="79"/>
        <end position="106"/>
    </location>
</feature>
<dbReference type="GO" id="GO:0015192">
    <property type="term" value="F:L-phenylalanine transmembrane transporter activity"/>
    <property type="evidence" value="ECO:0007669"/>
    <property type="project" value="TreeGrafter"/>
</dbReference>
<dbReference type="Proteomes" id="UP000256661">
    <property type="component" value="Unassembled WGS sequence"/>
</dbReference>
<feature type="transmembrane region" description="Helical" evidence="10">
    <location>
        <begin position="223"/>
        <end position="244"/>
    </location>
</feature>
<keyword evidence="7 10" id="KW-1133">Transmembrane helix</keyword>
<dbReference type="GO" id="GO:0015190">
    <property type="term" value="F:L-leucine transmembrane transporter activity"/>
    <property type="evidence" value="ECO:0007669"/>
    <property type="project" value="TreeGrafter"/>
</dbReference>
<evidence type="ECO:0000256" key="5">
    <source>
        <dbReference type="ARBA" id="ARBA00022692"/>
    </source>
</evidence>
<name>A0A3D9T4Z9_9ACTN</name>
<dbReference type="PANTHER" id="PTHR11795:SF371">
    <property type="entry name" value="HIGH-AFFINITY BRANCHED-CHAIN AMINO ACID TRANSPORT SYSTEM PERMEASE PROTEIN LIVH"/>
    <property type="match status" value="1"/>
</dbReference>
<comment type="subcellular location">
    <subcellularLocation>
        <location evidence="1">Cell membrane</location>
        <topology evidence="1">Multi-pass membrane protein</topology>
    </subcellularLocation>
</comment>
<dbReference type="GO" id="GO:0015188">
    <property type="term" value="F:L-isoleucine transmembrane transporter activity"/>
    <property type="evidence" value="ECO:0007669"/>
    <property type="project" value="TreeGrafter"/>
</dbReference>
<keyword evidence="2" id="KW-0813">Transport</keyword>
<dbReference type="GO" id="GO:0005886">
    <property type="term" value="C:plasma membrane"/>
    <property type="evidence" value="ECO:0007669"/>
    <property type="project" value="UniProtKB-SubCell"/>
</dbReference>
<proteinExistence type="inferred from homology"/>
<keyword evidence="3" id="KW-1003">Cell membrane</keyword>
<keyword evidence="5 10" id="KW-0812">Transmembrane</keyword>
<protein>
    <submittedName>
        <fullName evidence="11">Amino acid/amide ABC transporter membrane protein 1 (HAAT family)</fullName>
    </submittedName>
</protein>
<dbReference type="PANTHER" id="PTHR11795">
    <property type="entry name" value="BRANCHED-CHAIN AMINO ACID TRANSPORT SYSTEM PERMEASE PROTEIN LIVH"/>
    <property type="match status" value="1"/>
</dbReference>